<keyword evidence="1" id="KW-0472">Membrane</keyword>
<evidence type="ECO:0000256" key="1">
    <source>
        <dbReference type="SAM" id="Phobius"/>
    </source>
</evidence>
<gene>
    <name evidence="2" type="ORF">Ocin01_09705</name>
</gene>
<keyword evidence="1" id="KW-0812">Transmembrane</keyword>
<protein>
    <submittedName>
        <fullName evidence="2">Uncharacterized protein</fullName>
    </submittedName>
</protein>
<sequence length="190" mass="21761">METKTSGNLKEKEHFHLIHKGALSFDKKMKTIGVMAVCLPTLLLATIFLVSWDKANYLEIKDIPSFTHVVQPIPTRFFLPFMFLTYAIMFSQVFLDRAIAKGNRKYILNHHYVMTGLWGLAAGVFALIIWDILEPFSGDGNLHKFIIIVSSAVVLICCFLNYYIKILSEYTLRFVGNGSLPKEKLIYEYV</sequence>
<keyword evidence="1" id="KW-1133">Transmembrane helix</keyword>
<dbReference type="EMBL" id="LJIJ01000481">
    <property type="protein sequence ID" value="ODM96974.1"/>
    <property type="molecule type" value="Genomic_DNA"/>
</dbReference>
<evidence type="ECO:0000313" key="2">
    <source>
        <dbReference type="EMBL" id="ODM96974.1"/>
    </source>
</evidence>
<keyword evidence="3" id="KW-1185">Reference proteome</keyword>
<reference evidence="2 3" key="1">
    <citation type="journal article" date="2016" name="Genome Biol. Evol.">
        <title>Gene Family Evolution Reflects Adaptation to Soil Environmental Stressors in the Genome of the Collembolan Orchesella cincta.</title>
        <authorList>
            <person name="Faddeeva-Vakhrusheva A."/>
            <person name="Derks M.F."/>
            <person name="Anvar S.Y."/>
            <person name="Agamennone V."/>
            <person name="Suring W."/>
            <person name="Smit S."/>
            <person name="van Straalen N.M."/>
            <person name="Roelofs D."/>
        </authorList>
    </citation>
    <scope>NUCLEOTIDE SEQUENCE [LARGE SCALE GENOMIC DNA]</scope>
    <source>
        <tissue evidence="2">Mixed pool</tissue>
    </source>
</reference>
<comment type="caution">
    <text evidence="2">The sequence shown here is derived from an EMBL/GenBank/DDBJ whole genome shotgun (WGS) entry which is preliminary data.</text>
</comment>
<dbReference type="Proteomes" id="UP000094527">
    <property type="component" value="Unassembled WGS sequence"/>
</dbReference>
<feature type="transmembrane region" description="Helical" evidence="1">
    <location>
        <begin position="112"/>
        <end position="133"/>
    </location>
</feature>
<feature type="transmembrane region" description="Helical" evidence="1">
    <location>
        <begin position="145"/>
        <end position="164"/>
    </location>
</feature>
<dbReference type="AlphaFoldDB" id="A0A1D2MW08"/>
<accession>A0A1D2MW08</accession>
<proteinExistence type="predicted"/>
<feature type="transmembrane region" description="Helical" evidence="1">
    <location>
        <begin position="77"/>
        <end position="100"/>
    </location>
</feature>
<evidence type="ECO:0000313" key="3">
    <source>
        <dbReference type="Proteomes" id="UP000094527"/>
    </source>
</evidence>
<feature type="transmembrane region" description="Helical" evidence="1">
    <location>
        <begin position="32"/>
        <end position="52"/>
    </location>
</feature>
<name>A0A1D2MW08_ORCCI</name>
<organism evidence="2 3">
    <name type="scientific">Orchesella cincta</name>
    <name type="common">Springtail</name>
    <name type="synonym">Podura cincta</name>
    <dbReference type="NCBI Taxonomy" id="48709"/>
    <lineage>
        <taxon>Eukaryota</taxon>
        <taxon>Metazoa</taxon>
        <taxon>Ecdysozoa</taxon>
        <taxon>Arthropoda</taxon>
        <taxon>Hexapoda</taxon>
        <taxon>Collembola</taxon>
        <taxon>Entomobryomorpha</taxon>
        <taxon>Entomobryoidea</taxon>
        <taxon>Orchesellidae</taxon>
        <taxon>Orchesellinae</taxon>
        <taxon>Orchesella</taxon>
    </lineage>
</organism>